<dbReference type="STRING" id="400727.A0A2T7P9C2"/>
<evidence type="ECO:0000313" key="3">
    <source>
        <dbReference type="Proteomes" id="UP000245119"/>
    </source>
</evidence>
<organism evidence="2 3">
    <name type="scientific">Pomacea canaliculata</name>
    <name type="common">Golden apple snail</name>
    <dbReference type="NCBI Taxonomy" id="400727"/>
    <lineage>
        <taxon>Eukaryota</taxon>
        <taxon>Metazoa</taxon>
        <taxon>Spiralia</taxon>
        <taxon>Lophotrochozoa</taxon>
        <taxon>Mollusca</taxon>
        <taxon>Gastropoda</taxon>
        <taxon>Caenogastropoda</taxon>
        <taxon>Architaenioglossa</taxon>
        <taxon>Ampullarioidea</taxon>
        <taxon>Ampullariidae</taxon>
        <taxon>Pomacea</taxon>
    </lineage>
</organism>
<dbReference type="OrthoDB" id="2019266at2759"/>
<name>A0A2T7P9C2_POMCA</name>
<dbReference type="InterPro" id="IPR029063">
    <property type="entry name" value="SAM-dependent_MTases_sf"/>
</dbReference>
<accession>A0A2T7P9C2</accession>
<protein>
    <recommendedName>
        <fullName evidence="1">Methyltransferase type 11 domain-containing protein</fullName>
    </recommendedName>
</protein>
<evidence type="ECO:0000259" key="1">
    <source>
        <dbReference type="Pfam" id="PF08241"/>
    </source>
</evidence>
<dbReference type="SUPFAM" id="SSF53335">
    <property type="entry name" value="S-adenosyl-L-methionine-dependent methyltransferases"/>
    <property type="match status" value="1"/>
</dbReference>
<dbReference type="Gene3D" id="3.40.50.150">
    <property type="entry name" value="Vaccinia Virus protein VP39"/>
    <property type="match status" value="1"/>
</dbReference>
<proteinExistence type="predicted"/>
<dbReference type="CDD" id="cd02440">
    <property type="entry name" value="AdoMet_MTases"/>
    <property type="match status" value="1"/>
</dbReference>
<sequence>MSMLTEENSSGLVAEAQEAINKYLMPGLGARNSIEHYSATSDMYEVLLALGFRQMDALDPSEGMLSKARERNLQQAFNEAIGDTRLPIDDGAYDALVVCGGMGENQIPCSAIQEMIRVVKPGGYIVNVTRVEHLDKCSDYVGRLQPLMRRLEDEGKWKSVSSSTFPNFLRGKEGLVLVHQVL</sequence>
<dbReference type="Proteomes" id="UP000245119">
    <property type="component" value="Linkage Group LG5"/>
</dbReference>
<keyword evidence="3" id="KW-1185">Reference proteome</keyword>
<reference evidence="2 3" key="1">
    <citation type="submission" date="2018-04" db="EMBL/GenBank/DDBJ databases">
        <title>The genome of golden apple snail Pomacea canaliculata provides insight into stress tolerance and invasive adaptation.</title>
        <authorList>
            <person name="Liu C."/>
            <person name="Liu B."/>
            <person name="Ren Y."/>
            <person name="Zhang Y."/>
            <person name="Wang H."/>
            <person name="Li S."/>
            <person name="Jiang F."/>
            <person name="Yin L."/>
            <person name="Zhang G."/>
            <person name="Qian W."/>
            <person name="Fan W."/>
        </authorList>
    </citation>
    <scope>NUCLEOTIDE SEQUENCE [LARGE SCALE GENOMIC DNA]</scope>
    <source>
        <strain evidence="2">SZHN2017</strain>
        <tissue evidence="2">Muscle</tissue>
    </source>
</reference>
<dbReference type="Pfam" id="PF08241">
    <property type="entry name" value="Methyltransf_11"/>
    <property type="match status" value="1"/>
</dbReference>
<comment type="caution">
    <text evidence="2">The sequence shown here is derived from an EMBL/GenBank/DDBJ whole genome shotgun (WGS) entry which is preliminary data.</text>
</comment>
<dbReference type="EMBL" id="PZQS01000005">
    <property type="protein sequence ID" value="PVD30009.1"/>
    <property type="molecule type" value="Genomic_DNA"/>
</dbReference>
<feature type="domain" description="Methyltransferase type 11" evidence="1">
    <location>
        <begin position="46"/>
        <end position="126"/>
    </location>
</feature>
<dbReference type="GO" id="GO:0008757">
    <property type="term" value="F:S-adenosylmethionine-dependent methyltransferase activity"/>
    <property type="evidence" value="ECO:0007669"/>
    <property type="project" value="InterPro"/>
</dbReference>
<dbReference type="InterPro" id="IPR013216">
    <property type="entry name" value="Methyltransf_11"/>
</dbReference>
<evidence type="ECO:0000313" key="2">
    <source>
        <dbReference type="EMBL" id="PVD30009.1"/>
    </source>
</evidence>
<gene>
    <name evidence="2" type="ORF">C0Q70_09270</name>
</gene>
<dbReference type="AlphaFoldDB" id="A0A2T7P9C2"/>